<feature type="coiled-coil region" evidence="1">
    <location>
        <begin position="8"/>
        <end position="35"/>
    </location>
</feature>
<evidence type="ECO:0000313" key="3">
    <source>
        <dbReference type="EMBL" id="KZD54566.1"/>
    </source>
</evidence>
<feature type="region of interest" description="Disordered" evidence="2">
    <location>
        <begin position="159"/>
        <end position="178"/>
    </location>
</feature>
<evidence type="ECO:0000256" key="1">
    <source>
        <dbReference type="SAM" id="Coils"/>
    </source>
</evidence>
<dbReference type="PATRIC" id="fig|1396.535.peg.763"/>
<dbReference type="AlphaFoldDB" id="A0A164L3Q7"/>
<reference evidence="3 4" key="1">
    <citation type="submission" date="2015-09" db="EMBL/GenBank/DDBJ databases">
        <title>Bacillus cereus food isolates.</title>
        <authorList>
            <person name="Boekhorst J."/>
        </authorList>
    </citation>
    <scope>NUCLEOTIDE SEQUENCE [LARGE SCALE GENOMIC DNA]</scope>
    <source>
        <strain evidence="3 4">B4088</strain>
    </source>
</reference>
<accession>A0A164L3Q7</accession>
<organism evidence="3 4">
    <name type="scientific">Bacillus cereus</name>
    <dbReference type="NCBI Taxonomy" id="1396"/>
    <lineage>
        <taxon>Bacteria</taxon>
        <taxon>Bacillati</taxon>
        <taxon>Bacillota</taxon>
        <taxon>Bacilli</taxon>
        <taxon>Bacillales</taxon>
        <taxon>Bacillaceae</taxon>
        <taxon>Bacillus</taxon>
        <taxon>Bacillus cereus group</taxon>
    </lineage>
</organism>
<gene>
    <name evidence="3" type="ORF">B4088_5669</name>
</gene>
<dbReference type="EMBL" id="LJKE01000108">
    <property type="protein sequence ID" value="KZD54566.1"/>
    <property type="molecule type" value="Genomic_DNA"/>
</dbReference>
<protein>
    <submittedName>
        <fullName evidence="3">Uncharacterized protein</fullName>
    </submittedName>
</protein>
<name>A0A164L3Q7_BACCE</name>
<proteinExistence type="predicted"/>
<evidence type="ECO:0000256" key="2">
    <source>
        <dbReference type="SAM" id="MobiDB-lite"/>
    </source>
</evidence>
<dbReference type="Proteomes" id="UP000076482">
    <property type="component" value="Unassembled WGS sequence"/>
</dbReference>
<dbReference type="RefSeq" id="WP_063263131.1">
    <property type="nucleotide sequence ID" value="NZ_LJKE01000108.1"/>
</dbReference>
<evidence type="ECO:0000313" key="4">
    <source>
        <dbReference type="Proteomes" id="UP000076482"/>
    </source>
</evidence>
<sequence>MGIKKEMLIGAIKDMKDAERRAKVLEKMVEVQNEIDESWKVRDELSEKQRFDMIDKYGLMQWLEDEKITNIKVKESIIKTFEIIKQLEEIAKDELHSYVWDSIYGCIVIESSIDDMLISQQIYIRGDELSLNNLDDKYDSVESAFEKLHKNLHEAYREREERLKESSTSTNDVDIPDF</sequence>
<keyword evidence="1" id="KW-0175">Coiled coil</keyword>
<comment type="caution">
    <text evidence="3">The sequence shown here is derived from an EMBL/GenBank/DDBJ whole genome shotgun (WGS) entry which is preliminary data.</text>
</comment>